<comment type="caution">
    <text evidence="1">The sequence shown here is derived from an EMBL/GenBank/DDBJ whole genome shotgun (WGS) entry which is preliminary data.</text>
</comment>
<dbReference type="GO" id="GO:0005975">
    <property type="term" value="P:carbohydrate metabolic process"/>
    <property type="evidence" value="ECO:0007669"/>
    <property type="project" value="InterPro"/>
</dbReference>
<accession>A0A1Y2CCX9</accession>
<dbReference type="SUPFAM" id="SSF88713">
    <property type="entry name" value="Glycoside hydrolase/deacetylase"/>
    <property type="match status" value="1"/>
</dbReference>
<dbReference type="EMBL" id="MCGO01000021">
    <property type="protein sequence ID" value="ORY44900.1"/>
    <property type="molecule type" value="Genomic_DNA"/>
</dbReference>
<dbReference type="AlphaFoldDB" id="A0A1Y2CCX9"/>
<protein>
    <recommendedName>
        <fullName evidence="3">NodB homology domain-containing protein</fullName>
    </recommendedName>
</protein>
<gene>
    <name evidence="1" type="ORF">BCR33DRAFT_716825</name>
</gene>
<dbReference type="OrthoDB" id="5547340at2759"/>
<keyword evidence="2" id="KW-1185">Reference proteome</keyword>
<evidence type="ECO:0000313" key="1">
    <source>
        <dbReference type="EMBL" id="ORY44900.1"/>
    </source>
</evidence>
<organism evidence="1 2">
    <name type="scientific">Rhizoclosmatium globosum</name>
    <dbReference type="NCBI Taxonomy" id="329046"/>
    <lineage>
        <taxon>Eukaryota</taxon>
        <taxon>Fungi</taxon>
        <taxon>Fungi incertae sedis</taxon>
        <taxon>Chytridiomycota</taxon>
        <taxon>Chytridiomycota incertae sedis</taxon>
        <taxon>Chytridiomycetes</taxon>
        <taxon>Chytridiales</taxon>
        <taxon>Chytriomycetaceae</taxon>
        <taxon>Rhizoclosmatium</taxon>
    </lineage>
</organism>
<dbReference type="Proteomes" id="UP000193642">
    <property type="component" value="Unassembled WGS sequence"/>
</dbReference>
<name>A0A1Y2CCX9_9FUNG</name>
<evidence type="ECO:0008006" key="3">
    <source>
        <dbReference type="Google" id="ProtNLM"/>
    </source>
</evidence>
<proteinExistence type="predicted"/>
<sequence length="136" mass="15028">MNTYRILGFVPRYMRPPFGAGLQTSTVTGILKNMGYVIVGWSLDTVDATIDDENPYQFNTPHLLSDAEYLNATVTRIKAQISGLYNPGGAYIALEHDVYNMTGWVRASACRCLFGGHKSKQLVQKLHDSASKGPQD</sequence>
<dbReference type="InterPro" id="IPR011330">
    <property type="entry name" value="Glyco_hydro/deAcase_b/a-brl"/>
</dbReference>
<reference evidence="1 2" key="1">
    <citation type="submission" date="2016-07" db="EMBL/GenBank/DDBJ databases">
        <title>Pervasive Adenine N6-methylation of Active Genes in Fungi.</title>
        <authorList>
            <consortium name="DOE Joint Genome Institute"/>
            <person name="Mondo S.J."/>
            <person name="Dannebaum R.O."/>
            <person name="Kuo R.C."/>
            <person name="Labutti K."/>
            <person name="Haridas S."/>
            <person name="Kuo A."/>
            <person name="Salamov A."/>
            <person name="Ahrendt S.R."/>
            <person name="Lipzen A."/>
            <person name="Sullivan W."/>
            <person name="Andreopoulos W.B."/>
            <person name="Clum A."/>
            <person name="Lindquist E."/>
            <person name="Daum C."/>
            <person name="Ramamoorthy G.K."/>
            <person name="Gryganskyi A."/>
            <person name="Culley D."/>
            <person name="Magnuson J.K."/>
            <person name="James T.Y."/>
            <person name="O'Malley M.A."/>
            <person name="Stajich J.E."/>
            <person name="Spatafora J.W."/>
            <person name="Visel A."/>
            <person name="Grigoriev I.V."/>
        </authorList>
    </citation>
    <scope>NUCLEOTIDE SEQUENCE [LARGE SCALE GENOMIC DNA]</scope>
    <source>
        <strain evidence="1 2">JEL800</strain>
    </source>
</reference>
<dbReference type="Gene3D" id="3.20.20.370">
    <property type="entry name" value="Glycoside hydrolase/deacetylase"/>
    <property type="match status" value="1"/>
</dbReference>
<evidence type="ECO:0000313" key="2">
    <source>
        <dbReference type="Proteomes" id="UP000193642"/>
    </source>
</evidence>